<dbReference type="AlphaFoldDB" id="A0A835KPN2"/>
<gene>
    <name evidence="4" type="ORF">HU200_009104</name>
</gene>
<organism evidence="4 5">
    <name type="scientific">Digitaria exilis</name>
    <dbReference type="NCBI Taxonomy" id="1010633"/>
    <lineage>
        <taxon>Eukaryota</taxon>
        <taxon>Viridiplantae</taxon>
        <taxon>Streptophyta</taxon>
        <taxon>Embryophyta</taxon>
        <taxon>Tracheophyta</taxon>
        <taxon>Spermatophyta</taxon>
        <taxon>Magnoliopsida</taxon>
        <taxon>Liliopsida</taxon>
        <taxon>Poales</taxon>
        <taxon>Poaceae</taxon>
        <taxon>PACMAD clade</taxon>
        <taxon>Panicoideae</taxon>
        <taxon>Panicodae</taxon>
        <taxon>Paniceae</taxon>
        <taxon>Anthephorinae</taxon>
        <taxon>Digitaria</taxon>
    </lineage>
</organism>
<name>A0A835KPN2_9POAL</name>
<dbReference type="FunFam" id="3.40.50.2000:FF:000143">
    <property type="entry name" value="UDP-glycosyltransferase 89B1"/>
    <property type="match status" value="1"/>
</dbReference>
<keyword evidence="2" id="KW-0808">Transferase</keyword>
<dbReference type="SUPFAM" id="SSF53756">
    <property type="entry name" value="UDP-Glycosyltransferase/glycogen phosphorylase"/>
    <property type="match status" value="1"/>
</dbReference>
<dbReference type="Pfam" id="PF00201">
    <property type="entry name" value="UDPGT"/>
    <property type="match status" value="1"/>
</dbReference>
<feature type="region of interest" description="Disordered" evidence="3">
    <location>
        <begin position="1"/>
        <end position="24"/>
    </location>
</feature>
<dbReference type="Gene3D" id="3.40.50.2000">
    <property type="entry name" value="Glycogen Phosphorylase B"/>
    <property type="match status" value="2"/>
</dbReference>
<dbReference type="PANTHER" id="PTHR48047:SF189">
    <property type="entry name" value="UDP-GLYCOSYLTRANSFERASE 89B1"/>
    <property type="match status" value="1"/>
</dbReference>
<proteinExistence type="inferred from homology"/>
<protein>
    <recommendedName>
        <fullName evidence="6">Glycosyltransferase</fullName>
    </recommendedName>
</protein>
<dbReference type="GO" id="GO:0035251">
    <property type="term" value="F:UDP-glucosyltransferase activity"/>
    <property type="evidence" value="ECO:0007669"/>
    <property type="project" value="TreeGrafter"/>
</dbReference>
<dbReference type="InterPro" id="IPR002213">
    <property type="entry name" value="UDP_glucos_trans"/>
</dbReference>
<dbReference type="Proteomes" id="UP000636709">
    <property type="component" value="Unassembled WGS sequence"/>
</dbReference>
<evidence type="ECO:0000256" key="3">
    <source>
        <dbReference type="SAM" id="MobiDB-lite"/>
    </source>
</evidence>
<dbReference type="OrthoDB" id="5835829at2759"/>
<evidence type="ECO:0000313" key="4">
    <source>
        <dbReference type="EMBL" id="KAF8762794.1"/>
    </source>
</evidence>
<accession>A0A835KPN2</accession>
<dbReference type="FunFam" id="3.40.50.2000:FF:000064">
    <property type="entry name" value="Glycosyltransferase"/>
    <property type="match status" value="1"/>
</dbReference>
<dbReference type="CDD" id="cd03784">
    <property type="entry name" value="GT1_Gtf-like"/>
    <property type="match status" value="1"/>
</dbReference>
<evidence type="ECO:0000256" key="2">
    <source>
        <dbReference type="ARBA" id="ARBA00022679"/>
    </source>
</evidence>
<comment type="caution">
    <text evidence="4">The sequence shown here is derived from an EMBL/GenBank/DDBJ whole genome shotgun (WGS) entry which is preliminary data.</text>
</comment>
<dbReference type="PANTHER" id="PTHR48047">
    <property type="entry name" value="GLYCOSYLTRANSFERASE"/>
    <property type="match status" value="1"/>
</dbReference>
<dbReference type="EMBL" id="JACEFO010000612">
    <property type="protein sequence ID" value="KAF8762794.1"/>
    <property type="molecule type" value="Genomic_DNA"/>
</dbReference>
<keyword evidence="5" id="KW-1185">Reference proteome</keyword>
<evidence type="ECO:0000256" key="1">
    <source>
        <dbReference type="ARBA" id="ARBA00009995"/>
    </source>
</evidence>
<sequence length="494" mass="52413">METPVAPPTMETPAAPPTMETPAAPTTAPHVLVIPFTAQGHTLPLLDLAALLAERGLRLTVVTTPGNLPLLSPLLAAHPATVRPLTLPFPSHPSLPIGLENTKGCGPEYFPIFIHALASLREPILAWARSQPDHVVAVIADFFCGWAQPLARELGAAGIVFTPSGVLGTAFPHSLFRRLVRRPDECGDEFTVAFPAIPGEPAFQWREISMTYKWFVEGGHREKVRESVRQNFLWNLQASSGFVSNTLRALEGRYLDTPLQDMGFKRIWAVGPVAPETDPAGTRGGEAAIAAANLSAWLDAFPEGSVVYVCFGSQAVLTPAVAAALAEALERSAVPFVWVVGAGSSGVVPEGFEARVAAAEGRGLVVRGWAPQLATLRHAAVGWFMTHCGWNSVLEASAAGVPMLAWPMTADQFANAWLIVDEVRVAVRACAGGFGVAPDPGELAAVIADAVGEKGRDVRARARELAAEAARATKEGGSSYSDLEGLVQEIRELC</sequence>
<reference evidence="4" key="1">
    <citation type="submission" date="2020-07" db="EMBL/GenBank/DDBJ databases">
        <title>Genome sequence and genetic diversity analysis of an under-domesticated orphan crop, white fonio (Digitaria exilis).</title>
        <authorList>
            <person name="Bennetzen J.L."/>
            <person name="Chen S."/>
            <person name="Ma X."/>
            <person name="Wang X."/>
            <person name="Yssel A.E.J."/>
            <person name="Chaluvadi S.R."/>
            <person name="Johnson M."/>
            <person name="Gangashetty P."/>
            <person name="Hamidou F."/>
            <person name="Sanogo M.D."/>
            <person name="Zwaenepoel A."/>
            <person name="Wallace J."/>
            <person name="Van De Peer Y."/>
            <person name="Van Deynze A."/>
        </authorList>
    </citation>
    <scope>NUCLEOTIDE SEQUENCE</scope>
    <source>
        <tissue evidence="4">Leaves</tissue>
    </source>
</reference>
<comment type="similarity">
    <text evidence="1">Belongs to the UDP-glycosyltransferase family.</text>
</comment>
<dbReference type="Gramene" id="Dexi7B01G0021810.1">
    <property type="protein sequence ID" value="Dexi7B01G0021810.1:cds"/>
    <property type="gene ID" value="Dexi7B01G0021810"/>
</dbReference>
<evidence type="ECO:0000313" key="5">
    <source>
        <dbReference type="Proteomes" id="UP000636709"/>
    </source>
</evidence>
<evidence type="ECO:0008006" key="6">
    <source>
        <dbReference type="Google" id="ProtNLM"/>
    </source>
</evidence>